<dbReference type="InterPro" id="IPR008964">
    <property type="entry name" value="Invasin/intimin_cell_adhesion"/>
</dbReference>
<proteinExistence type="predicted"/>
<comment type="caution">
    <text evidence="4">The sequence shown here is derived from an EMBL/GenBank/DDBJ whole genome shotgun (WGS) entry which is preliminary data.</text>
</comment>
<evidence type="ECO:0000256" key="1">
    <source>
        <dbReference type="SAM" id="MobiDB-lite"/>
    </source>
</evidence>
<feature type="compositionally biased region" description="Pro residues" evidence="1">
    <location>
        <begin position="319"/>
        <end position="333"/>
    </location>
</feature>
<dbReference type="GO" id="GO:0009253">
    <property type="term" value="P:peptidoglycan catabolic process"/>
    <property type="evidence" value="ECO:0007669"/>
    <property type="project" value="TreeGrafter"/>
</dbReference>
<reference evidence="4 5" key="1">
    <citation type="submission" date="2020-08" db="EMBL/GenBank/DDBJ databases">
        <title>Genomic Encyclopedia of Type Strains, Phase IV (KMG-IV): sequencing the most valuable type-strain genomes for metagenomic binning, comparative biology and taxonomic classification.</title>
        <authorList>
            <person name="Goeker M."/>
        </authorList>
    </citation>
    <scope>NUCLEOTIDE SEQUENCE [LARGE SCALE GENOMIC DNA]</scope>
    <source>
        <strain evidence="4 5">DSM 40141</strain>
    </source>
</reference>
<dbReference type="GO" id="GO:0008933">
    <property type="term" value="F:peptidoglycan lytic transglycosylase activity"/>
    <property type="evidence" value="ECO:0007669"/>
    <property type="project" value="TreeGrafter"/>
</dbReference>
<dbReference type="Proteomes" id="UP000540423">
    <property type="component" value="Unassembled WGS sequence"/>
</dbReference>
<evidence type="ECO:0000256" key="2">
    <source>
        <dbReference type="SAM" id="SignalP"/>
    </source>
</evidence>
<feature type="signal peptide" evidence="2">
    <location>
        <begin position="1"/>
        <end position="36"/>
    </location>
</feature>
<protein>
    <recommendedName>
        <fullName evidence="3">Transglycosylase SLT domain-containing protein</fullName>
    </recommendedName>
</protein>
<dbReference type="InterPro" id="IPR023346">
    <property type="entry name" value="Lysozyme-like_dom_sf"/>
</dbReference>
<keyword evidence="2" id="KW-0732">Signal</keyword>
<dbReference type="Gene3D" id="1.10.530.10">
    <property type="match status" value="1"/>
</dbReference>
<feature type="region of interest" description="Disordered" evidence="1">
    <location>
        <begin position="261"/>
        <end position="342"/>
    </location>
</feature>
<dbReference type="AlphaFoldDB" id="A0A7X0H9Y9"/>
<keyword evidence="5" id="KW-1185">Reference proteome</keyword>
<dbReference type="InterPro" id="IPR031304">
    <property type="entry name" value="SLT_2"/>
</dbReference>
<organism evidence="4 5">
    <name type="scientific">Streptomyces candidus</name>
    <dbReference type="NCBI Taxonomy" id="67283"/>
    <lineage>
        <taxon>Bacteria</taxon>
        <taxon>Bacillati</taxon>
        <taxon>Actinomycetota</taxon>
        <taxon>Actinomycetes</taxon>
        <taxon>Kitasatosporales</taxon>
        <taxon>Streptomycetaceae</taxon>
        <taxon>Streptomyces</taxon>
    </lineage>
</organism>
<dbReference type="Pfam" id="PF13406">
    <property type="entry name" value="SLT_2"/>
    <property type="match status" value="1"/>
</dbReference>
<dbReference type="InterPro" id="IPR043426">
    <property type="entry name" value="MltB-like"/>
</dbReference>
<name>A0A7X0H9Y9_9ACTN</name>
<dbReference type="PANTHER" id="PTHR30163:SF8">
    <property type="entry name" value="LYTIC MUREIN TRANSGLYCOSYLASE"/>
    <property type="match status" value="1"/>
</dbReference>
<dbReference type="SUPFAM" id="SSF49373">
    <property type="entry name" value="Invasin/intimin cell-adhesion fragments"/>
    <property type="match status" value="1"/>
</dbReference>
<feature type="region of interest" description="Disordered" evidence="1">
    <location>
        <begin position="32"/>
        <end position="90"/>
    </location>
</feature>
<accession>A0A7X0H9Y9</accession>
<dbReference type="EMBL" id="JACHEM010000001">
    <property type="protein sequence ID" value="MBB6433640.1"/>
    <property type="molecule type" value="Genomic_DNA"/>
</dbReference>
<feature type="domain" description="Transglycosylase SLT" evidence="3">
    <location>
        <begin position="176"/>
        <end position="219"/>
    </location>
</feature>
<evidence type="ECO:0000259" key="3">
    <source>
        <dbReference type="Pfam" id="PF13406"/>
    </source>
</evidence>
<feature type="chain" id="PRO_5030574556" description="Transglycosylase SLT domain-containing protein" evidence="2">
    <location>
        <begin position="37"/>
        <end position="591"/>
    </location>
</feature>
<dbReference type="RefSeq" id="WP_185025546.1">
    <property type="nucleotide sequence ID" value="NZ_BNBN01000001.1"/>
</dbReference>
<gene>
    <name evidence="4" type="ORF">HNQ79_000078</name>
</gene>
<dbReference type="SUPFAM" id="SSF53955">
    <property type="entry name" value="Lysozyme-like"/>
    <property type="match status" value="1"/>
</dbReference>
<feature type="compositionally biased region" description="Low complexity" evidence="1">
    <location>
        <begin position="571"/>
        <end position="591"/>
    </location>
</feature>
<evidence type="ECO:0000313" key="5">
    <source>
        <dbReference type="Proteomes" id="UP000540423"/>
    </source>
</evidence>
<evidence type="ECO:0000313" key="4">
    <source>
        <dbReference type="EMBL" id="MBB6433640.1"/>
    </source>
</evidence>
<dbReference type="PANTHER" id="PTHR30163">
    <property type="entry name" value="MEMBRANE-BOUND LYTIC MUREIN TRANSGLYCOSYLASE B"/>
    <property type="match status" value="1"/>
</dbReference>
<dbReference type="PRINTS" id="PR01217">
    <property type="entry name" value="PRICHEXTENSN"/>
</dbReference>
<feature type="region of interest" description="Disordered" evidence="1">
    <location>
        <begin position="561"/>
        <end position="591"/>
    </location>
</feature>
<sequence>MAAQFGRRLRKGATTTAVAAIAVAALSASQAPGAPASPYSGQAAGAQPAPESAASGNSPYYTDLPPLTTPRPGTSTGAPGTGATTPAGEAEAGLPVTVLDAYKKAQAAVEAADPSCRLPWQLLAAIGKVESGHARGGQVDAQGDSTGSIRGPVLNGIGFANIPDTDDGEFDGDTAYDRAVGPMQFIPSTWARNGKDGNGDGRKDPNNIYDAALAAGHYLCAGSRDMTNPEDRDRAILSYNRSREYLRTVLSWFDYYNRGTHEVPDGTGVLPVTPEPDSHRGTPVGTGSAGQGTKPGTSTPTSPPAPGTTTPPASGGKPTPTPPTSPPATPPTTMPTTPTTPAGAARLVVAGGQKPTAVAGGRFAARPAVRALSATGKPVAGVRVVFTVVGATEARFPGNALRTTVTTGKDGLATAPVLAAGDRAGSFVIRATAPGAPAAEFWASVTARPAPAPKADTLVRTSDTEVEAEAGTAFATAVEVKATTDGRALAGARVSAVIVGAKGPYFKAEDGTAVRTLGALTTGTDGTLTLPELYADDAPGTYVLRIVADGVVLNVELTVTAKPTTPPPTTTPTTPTQTPTGTASPTGTAKP</sequence>
<dbReference type="CDD" id="cd13399">
    <property type="entry name" value="Slt35-like"/>
    <property type="match status" value="1"/>
</dbReference>
<feature type="compositionally biased region" description="Low complexity" evidence="1">
    <location>
        <begin position="307"/>
        <end position="318"/>
    </location>
</feature>